<keyword evidence="1" id="KW-1133">Transmembrane helix</keyword>
<gene>
    <name evidence="2" type="ORF">BC739_008916</name>
</gene>
<feature type="transmembrane region" description="Helical" evidence="1">
    <location>
        <begin position="52"/>
        <end position="73"/>
    </location>
</feature>
<evidence type="ECO:0000256" key="1">
    <source>
        <dbReference type="SAM" id="Phobius"/>
    </source>
</evidence>
<keyword evidence="3" id="KW-1185">Reference proteome</keyword>
<feature type="transmembrane region" description="Helical" evidence="1">
    <location>
        <begin position="80"/>
        <end position="98"/>
    </location>
</feature>
<keyword evidence="1" id="KW-0472">Membrane</keyword>
<evidence type="ECO:0000313" key="3">
    <source>
        <dbReference type="Proteomes" id="UP000517916"/>
    </source>
</evidence>
<comment type="caution">
    <text evidence="2">The sequence shown here is derived from an EMBL/GenBank/DDBJ whole genome shotgun (WGS) entry which is preliminary data.</text>
</comment>
<keyword evidence="1" id="KW-0812">Transmembrane</keyword>
<protein>
    <recommendedName>
        <fullName evidence="4">Integral membrane protein</fullName>
    </recommendedName>
</protein>
<proteinExistence type="predicted"/>
<evidence type="ECO:0000313" key="2">
    <source>
        <dbReference type="EMBL" id="MBA8931664.1"/>
    </source>
</evidence>
<reference evidence="2 3" key="1">
    <citation type="submission" date="2020-08" db="EMBL/GenBank/DDBJ databases">
        <title>Genomic Encyclopedia of Archaeal and Bacterial Type Strains, Phase II (KMG-II): from individual species to whole genera.</title>
        <authorList>
            <person name="Goeker M."/>
        </authorList>
    </citation>
    <scope>NUCLEOTIDE SEQUENCE [LARGE SCALE GENOMIC DNA]</scope>
    <source>
        <strain evidence="2 3">DSM 43850</strain>
    </source>
</reference>
<dbReference type="Proteomes" id="UP000517916">
    <property type="component" value="Unassembled WGS sequence"/>
</dbReference>
<accession>A0ABR6BXN2</accession>
<organism evidence="2 3">
    <name type="scientific">Kutzneria viridogrisea</name>
    <dbReference type="NCBI Taxonomy" id="47990"/>
    <lineage>
        <taxon>Bacteria</taxon>
        <taxon>Bacillati</taxon>
        <taxon>Actinomycetota</taxon>
        <taxon>Actinomycetes</taxon>
        <taxon>Pseudonocardiales</taxon>
        <taxon>Pseudonocardiaceae</taxon>
        <taxon>Kutzneria</taxon>
    </lineage>
</organism>
<dbReference type="EMBL" id="JACJID010000009">
    <property type="protein sequence ID" value="MBA8931664.1"/>
    <property type="molecule type" value="Genomic_DNA"/>
</dbReference>
<name>A0ABR6BXN2_9PSEU</name>
<sequence length="133" mass="14017">MVRVAVGLWLGLALLGLLSGGYLWLLRSEVRTAVIARNVVRPEQVEDAVTSVLMSNTVVALLFAAAYSGFALALRAGRRWARVALSAVAALQLVLLVLSGLGSVANLVSIVLVVAALVVTWHGATSRWLAEKA</sequence>
<feature type="transmembrane region" description="Helical" evidence="1">
    <location>
        <begin position="104"/>
        <end position="124"/>
    </location>
</feature>
<evidence type="ECO:0008006" key="4">
    <source>
        <dbReference type="Google" id="ProtNLM"/>
    </source>
</evidence>
<dbReference type="RefSeq" id="WP_025361495.1">
    <property type="nucleotide sequence ID" value="NZ_BAAABQ010000089.1"/>
</dbReference>